<evidence type="ECO:0000256" key="1">
    <source>
        <dbReference type="ARBA" id="ARBA00022553"/>
    </source>
</evidence>
<gene>
    <name evidence="3" type="ORF">S01H4_13850</name>
</gene>
<dbReference type="InterPro" id="IPR001789">
    <property type="entry name" value="Sig_transdc_resp-reg_receiver"/>
</dbReference>
<name>X1ABW2_9ZZZZ</name>
<keyword evidence="1" id="KW-0597">Phosphoprotein</keyword>
<dbReference type="Pfam" id="PF00072">
    <property type="entry name" value="Response_reg"/>
    <property type="match status" value="1"/>
</dbReference>
<dbReference type="InterPro" id="IPR050595">
    <property type="entry name" value="Bact_response_regulator"/>
</dbReference>
<dbReference type="PANTHER" id="PTHR44591">
    <property type="entry name" value="STRESS RESPONSE REGULATOR PROTEIN 1"/>
    <property type="match status" value="1"/>
</dbReference>
<reference evidence="3" key="1">
    <citation type="journal article" date="2014" name="Front. Microbiol.">
        <title>High frequency of phylogenetically diverse reductive dehalogenase-homologous genes in deep subseafloor sedimentary metagenomes.</title>
        <authorList>
            <person name="Kawai M."/>
            <person name="Futagami T."/>
            <person name="Toyoda A."/>
            <person name="Takaki Y."/>
            <person name="Nishi S."/>
            <person name="Hori S."/>
            <person name="Arai W."/>
            <person name="Tsubouchi T."/>
            <person name="Morono Y."/>
            <person name="Uchiyama I."/>
            <person name="Ito T."/>
            <person name="Fujiyama A."/>
            <person name="Inagaki F."/>
            <person name="Takami H."/>
        </authorList>
    </citation>
    <scope>NUCLEOTIDE SEQUENCE</scope>
    <source>
        <strain evidence="3">Expedition CK06-06</strain>
    </source>
</reference>
<dbReference type="SMART" id="SM00448">
    <property type="entry name" value="REC"/>
    <property type="match status" value="1"/>
</dbReference>
<dbReference type="SUPFAM" id="SSF52172">
    <property type="entry name" value="CheY-like"/>
    <property type="match status" value="1"/>
</dbReference>
<evidence type="ECO:0000259" key="2">
    <source>
        <dbReference type="PROSITE" id="PS50110"/>
    </source>
</evidence>
<protein>
    <recommendedName>
        <fullName evidence="2">Response regulatory domain-containing protein</fullName>
    </recommendedName>
</protein>
<dbReference type="InterPro" id="IPR011006">
    <property type="entry name" value="CheY-like_superfamily"/>
</dbReference>
<dbReference type="Gene3D" id="3.40.50.2300">
    <property type="match status" value="1"/>
</dbReference>
<dbReference type="PROSITE" id="PS50110">
    <property type="entry name" value="RESPONSE_REGULATORY"/>
    <property type="match status" value="1"/>
</dbReference>
<accession>X1ABW2</accession>
<feature type="domain" description="Response regulatory" evidence="2">
    <location>
        <begin position="1"/>
        <end position="104"/>
    </location>
</feature>
<organism evidence="3">
    <name type="scientific">marine sediment metagenome</name>
    <dbReference type="NCBI Taxonomy" id="412755"/>
    <lineage>
        <taxon>unclassified sequences</taxon>
        <taxon>metagenomes</taxon>
        <taxon>ecological metagenomes</taxon>
    </lineage>
</organism>
<proteinExistence type="predicted"/>
<dbReference type="PANTHER" id="PTHR44591:SF23">
    <property type="entry name" value="CHEY SUBFAMILY"/>
    <property type="match status" value="1"/>
</dbReference>
<sequence length="104" mass="11741">MLLISFILEKHGYGVLQAYNGKDGLKIALEKKPDLIIMDWQLPDIDGIELTKGIKNNKDLKDRPIVFCTSSAMRGDREKALEAGAVAYIEKPIIPERFIEKVLQ</sequence>
<evidence type="ECO:0000313" key="3">
    <source>
        <dbReference type="EMBL" id="GAG57596.1"/>
    </source>
</evidence>
<comment type="caution">
    <text evidence="3">The sequence shown here is derived from an EMBL/GenBank/DDBJ whole genome shotgun (WGS) entry which is preliminary data.</text>
</comment>
<dbReference type="AlphaFoldDB" id="X1ABW2"/>
<dbReference type="GO" id="GO:0000160">
    <property type="term" value="P:phosphorelay signal transduction system"/>
    <property type="evidence" value="ECO:0007669"/>
    <property type="project" value="InterPro"/>
</dbReference>
<dbReference type="EMBL" id="BART01006088">
    <property type="protein sequence ID" value="GAG57596.1"/>
    <property type="molecule type" value="Genomic_DNA"/>
</dbReference>